<evidence type="ECO:0000256" key="3">
    <source>
        <dbReference type="ARBA" id="ARBA00023274"/>
    </source>
</evidence>
<evidence type="ECO:0000313" key="5">
    <source>
        <dbReference type="EMBL" id="UTX43398.1"/>
    </source>
</evidence>
<dbReference type="InterPro" id="IPR035970">
    <property type="entry name" value="60S_ribosomal_eL19_sf"/>
</dbReference>
<dbReference type="InterPro" id="IPR057259">
    <property type="entry name" value="Ribosomal_L19e"/>
</dbReference>
<proteinExistence type="inferred from homology"/>
<dbReference type="EMBL" id="CP075152">
    <property type="protein sequence ID" value="UTX43398.1"/>
    <property type="molecule type" value="Genomic_DNA"/>
</dbReference>
<dbReference type="HAMAP" id="MF_01475">
    <property type="entry name" value="Ribosomal_eL19"/>
    <property type="match status" value="1"/>
</dbReference>
<evidence type="ECO:0000256" key="2">
    <source>
        <dbReference type="ARBA" id="ARBA00022980"/>
    </source>
</evidence>
<accession>A0A9Q9CCM0</accession>
<dbReference type="GO" id="GO:0022625">
    <property type="term" value="C:cytosolic large ribosomal subunit"/>
    <property type="evidence" value="ECO:0007669"/>
    <property type="project" value="InterPro"/>
</dbReference>
<dbReference type="GO" id="GO:0003735">
    <property type="term" value="F:structural constituent of ribosome"/>
    <property type="evidence" value="ECO:0007669"/>
    <property type="project" value="InterPro"/>
</dbReference>
<evidence type="ECO:0000313" key="8">
    <source>
        <dbReference type="Proteomes" id="UP001217963"/>
    </source>
</evidence>
<evidence type="ECO:0000259" key="4">
    <source>
        <dbReference type="SMART" id="SM01416"/>
    </source>
</evidence>
<dbReference type="NCBIfam" id="NF006343">
    <property type="entry name" value="PRK08570.1"/>
    <property type="match status" value="1"/>
</dbReference>
<name>A0A9Q9CCM0_ENCHE</name>
<evidence type="ECO:0000313" key="6">
    <source>
        <dbReference type="EMBL" id="WEL38862.1"/>
    </source>
</evidence>
<dbReference type="Pfam" id="PF01280">
    <property type="entry name" value="Ribosomal_L19e"/>
    <property type="match status" value="1"/>
</dbReference>
<dbReference type="InterPro" id="IPR033935">
    <property type="entry name" value="Ribosomal_eL19_euk"/>
</dbReference>
<dbReference type="Gene3D" id="1.10.1650.10">
    <property type="match status" value="1"/>
</dbReference>
<keyword evidence="3" id="KW-0687">Ribonucleoprotein</keyword>
<dbReference type="SUPFAM" id="SSF48140">
    <property type="entry name" value="Ribosomal protein L19 (L19e)"/>
    <property type="match status" value="1"/>
</dbReference>
<reference evidence="5" key="1">
    <citation type="submission" date="2022-08" db="EMBL/GenBank/DDBJ databases">
        <title>Encephalitozoon hellem ATCC 50604 Complete Genome.</title>
        <authorList>
            <person name="Mascarenhas dos Santos A.C."/>
            <person name="Julian A.T."/>
            <person name="Pombert J.-F."/>
        </authorList>
    </citation>
    <scope>NUCLEOTIDE SEQUENCE</scope>
    <source>
        <strain evidence="5">ATCC 50604</strain>
    </source>
</reference>
<reference evidence="6 8" key="2">
    <citation type="submission" date="2023-02" db="EMBL/GenBank/DDBJ databases">
        <title>Encephalitozoon hellem ATCC 50451 complete genome.</title>
        <authorList>
            <person name="Mascarenhas dos Santos A.C."/>
            <person name="Julian A.T."/>
            <person name="Pombert J.-F."/>
        </authorList>
    </citation>
    <scope>NUCLEOTIDE SEQUENCE [LARGE SCALE GENOMIC DNA]</scope>
    <source>
        <strain evidence="6 8">ATCC 50451</strain>
    </source>
</reference>
<dbReference type="InterPro" id="IPR057260">
    <property type="entry name" value="Ribosomal_L19e_C"/>
</dbReference>
<comment type="similarity">
    <text evidence="1">Belongs to the eukaryotic ribosomal protein eL19 family.</text>
</comment>
<dbReference type="FunFam" id="1.10.1650.10:FF:000001">
    <property type="entry name" value="Ribosomal protein L19"/>
    <property type="match status" value="1"/>
</dbReference>
<gene>
    <name evidence="5" type="ORF">GPU96_06g11470</name>
    <name evidence="6" type="ORF">PFJ87_06g01300</name>
</gene>
<dbReference type="GO" id="GO:0006412">
    <property type="term" value="P:translation"/>
    <property type="evidence" value="ECO:0007669"/>
    <property type="project" value="InterPro"/>
</dbReference>
<sequence length="171" mass="20135">MSNEKRIRRLASGILNCGKNKLWLDNNEIERLNSATSREQVRQLIKDNVIIMKQDKHTSRGRLRKRLEAKKKGRHMGPGKRFGTANARMPKKELWMKKIRAMRKMLKEMRASGEITKEDFRTFYMQAKGHLFKHRFHMKDCIVKRKAEEQRARELAEQAEALNLSSRAVSS</sequence>
<dbReference type="Gene3D" id="1.10.1200.240">
    <property type="match status" value="1"/>
</dbReference>
<evidence type="ECO:0000256" key="1">
    <source>
        <dbReference type="ARBA" id="ARBA00011082"/>
    </source>
</evidence>
<dbReference type="SMART" id="SM01416">
    <property type="entry name" value="Ribosomal_L19e"/>
    <property type="match status" value="1"/>
</dbReference>
<dbReference type="Proteomes" id="UP001059546">
    <property type="component" value="Chromosome VI"/>
</dbReference>
<organism evidence="5 7">
    <name type="scientific">Encephalitozoon hellem</name>
    <name type="common">Microsporidian parasite</name>
    <dbReference type="NCBI Taxonomy" id="27973"/>
    <lineage>
        <taxon>Eukaryota</taxon>
        <taxon>Fungi</taxon>
        <taxon>Fungi incertae sedis</taxon>
        <taxon>Microsporidia</taxon>
        <taxon>Unikaryonidae</taxon>
        <taxon>Encephalitozoon</taxon>
    </lineage>
</organism>
<keyword evidence="2 5" id="KW-0689">Ribosomal protein</keyword>
<dbReference type="InterPro" id="IPR000196">
    <property type="entry name" value="Ribosomal_eL19_dom"/>
</dbReference>
<dbReference type="Proteomes" id="UP001217963">
    <property type="component" value="Chromosome VI"/>
</dbReference>
<dbReference type="CDD" id="cd01417">
    <property type="entry name" value="Ribosomal_L19e_E"/>
    <property type="match status" value="1"/>
</dbReference>
<keyword evidence="8" id="KW-1185">Reference proteome</keyword>
<feature type="domain" description="Large ribosomal subunit protein eL19" evidence="4">
    <location>
        <begin position="3"/>
        <end position="146"/>
    </location>
</feature>
<protein>
    <submittedName>
        <fullName evidence="5">Ribosomal protein L19</fullName>
    </submittedName>
</protein>
<dbReference type="AlphaFoldDB" id="A0A9Q9CCM0"/>
<evidence type="ECO:0000313" key="7">
    <source>
        <dbReference type="Proteomes" id="UP001059546"/>
    </source>
</evidence>
<dbReference type="GO" id="GO:0003723">
    <property type="term" value="F:RNA binding"/>
    <property type="evidence" value="ECO:0007669"/>
    <property type="project" value="InterPro"/>
</dbReference>
<dbReference type="Pfam" id="PF25476">
    <property type="entry name" value="Ribosomal_L19e_C"/>
    <property type="match status" value="1"/>
</dbReference>
<dbReference type="InterPro" id="IPR039547">
    <property type="entry name" value="Ribosomal_eL19"/>
</dbReference>
<dbReference type="OrthoDB" id="5407653at2759"/>
<dbReference type="PANTHER" id="PTHR10722">
    <property type="entry name" value="60S RIBOSOMAL PROTEIN L19"/>
    <property type="match status" value="1"/>
</dbReference>
<dbReference type="EMBL" id="CP119067">
    <property type="protein sequence ID" value="WEL38862.1"/>
    <property type="molecule type" value="Genomic_DNA"/>
</dbReference>
<dbReference type="InterPro" id="IPR015972">
    <property type="entry name" value="Ribosomal_eL19_dom1"/>
</dbReference>